<feature type="domain" description="Disease resistance R13L4/SHOC-2-like LRR" evidence="2">
    <location>
        <begin position="65"/>
        <end position="255"/>
    </location>
</feature>
<dbReference type="PANTHER" id="PTHR47186">
    <property type="entry name" value="LEUCINE-RICH REPEAT-CONTAINING PROTEIN 57"/>
    <property type="match status" value="1"/>
</dbReference>
<comment type="caution">
    <text evidence="3">The sequence shown here is derived from an EMBL/GenBank/DDBJ whole genome shotgun (WGS) entry which is preliminary data.</text>
</comment>
<protein>
    <submittedName>
        <fullName evidence="3">NBS-containing resistance-like protein</fullName>
    </submittedName>
</protein>
<dbReference type="InterPro" id="IPR032675">
    <property type="entry name" value="LRR_dom_sf"/>
</dbReference>
<evidence type="ECO:0000313" key="3">
    <source>
        <dbReference type="EMBL" id="MCH94244.1"/>
    </source>
</evidence>
<dbReference type="Pfam" id="PF23598">
    <property type="entry name" value="LRR_14"/>
    <property type="match status" value="1"/>
</dbReference>
<dbReference type="Proteomes" id="UP000265520">
    <property type="component" value="Unassembled WGS sequence"/>
</dbReference>
<evidence type="ECO:0000259" key="2">
    <source>
        <dbReference type="Pfam" id="PF23598"/>
    </source>
</evidence>
<organism evidence="3 4">
    <name type="scientific">Trifolium medium</name>
    <dbReference type="NCBI Taxonomy" id="97028"/>
    <lineage>
        <taxon>Eukaryota</taxon>
        <taxon>Viridiplantae</taxon>
        <taxon>Streptophyta</taxon>
        <taxon>Embryophyta</taxon>
        <taxon>Tracheophyta</taxon>
        <taxon>Spermatophyta</taxon>
        <taxon>Magnoliopsida</taxon>
        <taxon>eudicotyledons</taxon>
        <taxon>Gunneridae</taxon>
        <taxon>Pentapetalae</taxon>
        <taxon>rosids</taxon>
        <taxon>fabids</taxon>
        <taxon>Fabales</taxon>
        <taxon>Fabaceae</taxon>
        <taxon>Papilionoideae</taxon>
        <taxon>50 kb inversion clade</taxon>
        <taxon>NPAAA clade</taxon>
        <taxon>Hologalegina</taxon>
        <taxon>IRL clade</taxon>
        <taxon>Trifolieae</taxon>
        <taxon>Trifolium</taxon>
    </lineage>
</organism>
<evidence type="ECO:0000256" key="1">
    <source>
        <dbReference type="ARBA" id="ARBA00022737"/>
    </source>
</evidence>
<dbReference type="SUPFAM" id="SSF52047">
    <property type="entry name" value="RNI-like"/>
    <property type="match status" value="1"/>
</dbReference>
<dbReference type="AlphaFoldDB" id="A0A392N6X3"/>
<dbReference type="EMBL" id="LXQA010026860">
    <property type="protein sequence ID" value="MCH94244.1"/>
    <property type="molecule type" value="Genomic_DNA"/>
</dbReference>
<feature type="non-terminal residue" evidence="3">
    <location>
        <position position="256"/>
    </location>
</feature>
<evidence type="ECO:0000313" key="4">
    <source>
        <dbReference type="Proteomes" id="UP000265520"/>
    </source>
</evidence>
<keyword evidence="4" id="KW-1185">Reference proteome</keyword>
<accession>A0A392N6X3</accession>
<reference evidence="3 4" key="1">
    <citation type="journal article" date="2018" name="Front. Plant Sci.">
        <title>Red Clover (Trifolium pratense) and Zigzag Clover (T. medium) - A Picture of Genomic Similarities and Differences.</title>
        <authorList>
            <person name="Dluhosova J."/>
            <person name="Istvanek J."/>
            <person name="Nedelnik J."/>
            <person name="Repkova J."/>
        </authorList>
    </citation>
    <scope>NUCLEOTIDE SEQUENCE [LARGE SCALE GENOMIC DNA]</scope>
    <source>
        <strain evidence="4">cv. 10/8</strain>
        <tissue evidence="3">Leaf</tissue>
    </source>
</reference>
<dbReference type="Gene3D" id="3.80.10.10">
    <property type="entry name" value="Ribonuclease Inhibitor"/>
    <property type="match status" value="1"/>
</dbReference>
<dbReference type="PANTHER" id="PTHR47186:SF29">
    <property type="entry name" value="NB-ARC DOMAIN-CONTAINING PROTEIN"/>
    <property type="match status" value="1"/>
</dbReference>
<dbReference type="InterPro" id="IPR055414">
    <property type="entry name" value="LRR_R13L4/SHOC2-like"/>
</dbReference>
<keyword evidence="1" id="KW-0677">Repeat</keyword>
<sequence length="256" mass="29021">MKNLSFCHFVHEDDETVPVGITRRLSIAISSSKEFKFKGITNSHFRAIHGFGEGGELEPFISKLCSKSRILKVLDIQGTSLNQIPSNLGNIFHLRYINLRGTKVQTLPKSIGELHNLETFDLRETPVREIPGEINKLAKLRNLLAYHCNYEAKYSLLSFTTGVLMEKGIKNLTSLQNLCYVEVDHGGVDLIQEMKMLRQIRKLGLTCLRREHGNALSAAIVEMKHLENLNITTIDEDEIIDLNFTSSPPQLQRLHL</sequence>
<proteinExistence type="predicted"/>
<name>A0A392N6X3_9FABA</name>